<organism>
    <name type="scientific">Serpula lacrymans var. lacrymans (strain S7.9)</name>
    <name type="common">Dry rot fungus</name>
    <dbReference type="NCBI Taxonomy" id="578457"/>
    <lineage>
        <taxon>Eukaryota</taxon>
        <taxon>Fungi</taxon>
        <taxon>Dikarya</taxon>
        <taxon>Basidiomycota</taxon>
        <taxon>Agaricomycotina</taxon>
        <taxon>Agaricomycetes</taxon>
        <taxon>Agaricomycetidae</taxon>
        <taxon>Boletales</taxon>
        <taxon>Coniophorineae</taxon>
        <taxon>Serpulaceae</taxon>
        <taxon>Serpula</taxon>
    </lineage>
</organism>
<evidence type="ECO:0000313" key="1">
    <source>
        <dbReference type="EMBL" id="EGO20567.1"/>
    </source>
</evidence>
<dbReference type="HOGENOM" id="CLU_1787982_0_0_1"/>
<proteinExistence type="predicted"/>
<dbReference type="RefSeq" id="XP_007322533.1">
    <property type="nucleotide sequence ID" value="XM_007322471.1"/>
</dbReference>
<dbReference type="Proteomes" id="UP000008064">
    <property type="component" value="Unassembled WGS sequence"/>
</dbReference>
<dbReference type="KEGG" id="sla:SERLADRAFT_441908"/>
<gene>
    <name evidence="1" type="ORF">SERLADRAFT_441908</name>
</gene>
<protein>
    <submittedName>
        <fullName evidence="1">Uncharacterized protein</fullName>
    </submittedName>
</protein>
<dbReference type="AlphaFoldDB" id="F8P809"/>
<reference evidence="1" key="1">
    <citation type="submission" date="2011-04" db="EMBL/GenBank/DDBJ databases">
        <title>Evolution of plant cell wall degrading machinery underlies the functional diversity of forest fungi.</title>
        <authorList>
            <consortium name="US DOE Joint Genome Institute (JGI-PGF)"/>
            <person name="Eastwood D.C."/>
            <person name="Floudas D."/>
            <person name="Binder M."/>
            <person name="Majcherczyk A."/>
            <person name="Schneider P."/>
            <person name="Aerts A."/>
            <person name="Asiegbu F.O."/>
            <person name="Baker S.E."/>
            <person name="Barry K."/>
            <person name="Bendiksby M."/>
            <person name="Blumentritt M."/>
            <person name="Coutinho P.M."/>
            <person name="Cullen D."/>
            <person name="Cullen D."/>
            <person name="Gathman A."/>
            <person name="Goodell B."/>
            <person name="Henrissat B."/>
            <person name="Ihrmark K."/>
            <person name="Kauserud H."/>
            <person name="Kohler A."/>
            <person name="LaButti K."/>
            <person name="Lapidus A."/>
            <person name="Lavin J.L."/>
            <person name="Lee Y.-H."/>
            <person name="Lindquist E."/>
            <person name="Lilly W."/>
            <person name="Lucas S."/>
            <person name="Morin E."/>
            <person name="Murat C."/>
            <person name="Oguiza J.A."/>
            <person name="Park J."/>
            <person name="Pisabarro A.G."/>
            <person name="Riley R."/>
            <person name="Rosling A."/>
            <person name="Salamov A."/>
            <person name="Schmidt O."/>
            <person name="Schmutz J."/>
            <person name="Skrede I."/>
            <person name="Stenlid J."/>
            <person name="Wiebenga A."/>
            <person name="Xie X."/>
            <person name="Kues U."/>
            <person name="Hibbett D.S."/>
            <person name="Hoffmeister D."/>
            <person name="Hogberg N."/>
            <person name="Martin F."/>
            <person name="Grigoriev I.V."/>
            <person name="Watkinson S.C."/>
        </authorList>
    </citation>
    <scope>NUCLEOTIDE SEQUENCE</scope>
    <source>
        <strain evidence="1">S7.9</strain>
    </source>
</reference>
<dbReference type="EMBL" id="GL945440">
    <property type="protein sequence ID" value="EGO20567.1"/>
    <property type="molecule type" value="Genomic_DNA"/>
</dbReference>
<accession>F8P809</accession>
<sequence length="164" mass="18964">MDLSDKDMKSVIEVFWVFANSDIEFSGKKTKRQETRQLDACLQPTCCPHHLIPLLAFPRTKYLNKYHSRGITDLVLLSWEEHEESTSEKILKDLSTKGRRVPGYGFEREVMKLLHAFQYLSKNTLQYPANSALDKMPGQALMRTANAKAYHVQYLSELSAEPRR</sequence>
<name>F8P809_SERL9</name>
<dbReference type="GeneID" id="18815618"/>